<gene>
    <name evidence="1" type="ORF">ALC57_10089</name>
</gene>
<proteinExistence type="predicted"/>
<evidence type="ECO:0000313" key="2">
    <source>
        <dbReference type="Proteomes" id="UP000078492"/>
    </source>
</evidence>
<keyword evidence="2" id="KW-1185">Reference proteome</keyword>
<organism evidence="1 2">
    <name type="scientific">Trachymyrmex cornetzi</name>
    <dbReference type="NCBI Taxonomy" id="471704"/>
    <lineage>
        <taxon>Eukaryota</taxon>
        <taxon>Metazoa</taxon>
        <taxon>Ecdysozoa</taxon>
        <taxon>Arthropoda</taxon>
        <taxon>Hexapoda</taxon>
        <taxon>Insecta</taxon>
        <taxon>Pterygota</taxon>
        <taxon>Neoptera</taxon>
        <taxon>Endopterygota</taxon>
        <taxon>Hymenoptera</taxon>
        <taxon>Apocrita</taxon>
        <taxon>Aculeata</taxon>
        <taxon>Formicoidea</taxon>
        <taxon>Formicidae</taxon>
        <taxon>Myrmicinae</taxon>
        <taxon>Trachymyrmex</taxon>
    </lineage>
</organism>
<evidence type="ECO:0000313" key="1">
    <source>
        <dbReference type="EMBL" id="KYN17720.1"/>
    </source>
</evidence>
<name>A0A195DXT8_9HYME</name>
<reference evidence="1 2" key="1">
    <citation type="submission" date="2015-09" db="EMBL/GenBank/DDBJ databases">
        <title>Trachymyrmex cornetzi WGS genome.</title>
        <authorList>
            <person name="Nygaard S."/>
            <person name="Hu H."/>
            <person name="Boomsma J."/>
            <person name="Zhang G."/>
        </authorList>
    </citation>
    <scope>NUCLEOTIDE SEQUENCE [LARGE SCALE GENOMIC DNA]</scope>
    <source>
        <strain evidence="1">Tcor2-1</strain>
        <tissue evidence="1">Whole body</tissue>
    </source>
</reference>
<dbReference type="EMBL" id="KQ980107">
    <property type="protein sequence ID" value="KYN17720.1"/>
    <property type="molecule type" value="Genomic_DNA"/>
</dbReference>
<dbReference type="Proteomes" id="UP000078492">
    <property type="component" value="Unassembled WGS sequence"/>
</dbReference>
<dbReference type="AlphaFoldDB" id="A0A195DXT8"/>
<accession>A0A195DXT8</accession>
<sequence length="200" mass="22311">MILFVSISRYFRNKIDLEKYTFYSTNNASNIILVEYLKSLLIFVLENTWRSSSASEGGDAVVNKGGRCASRGFNPGVGAYFTVCGPISRRQSEPARIHHRVTPRNNFLHHNELLSKPSYLFISPRPLLLSFFRPLCLTTRTTYCSPSHIPRIASNLYANSRSALLCGILALILAPDVARDVCNCIDEGSVPKAHGGRNLF</sequence>
<protein>
    <submittedName>
        <fullName evidence="1">Uncharacterized protein</fullName>
    </submittedName>
</protein>